<gene>
    <name evidence="2" type="ORF">RAJCM14343_3695</name>
</gene>
<feature type="region of interest" description="Disordered" evidence="1">
    <location>
        <begin position="52"/>
        <end position="90"/>
    </location>
</feature>
<evidence type="ECO:0000313" key="2">
    <source>
        <dbReference type="EMBL" id="GES38430.1"/>
    </source>
</evidence>
<keyword evidence="3" id="KW-1185">Reference proteome</keyword>
<organism evidence="2 3">
    <name type="scientific">Rhodococcus aetherivorans</name>
    <dbReference type="NCBI Taxonomy" id="191292"/>
    <lineage>
        <taxon>Bacteria</taxon>
        <taxon>Bacillati</taxon>
        <taxon>Actinomycetota</taxon>
        <taxon>Actinomycetes</taxon>
        <taxon>Mycobacteriales</taxon>
        <taxon>Nocardiaceae</taxon>
        <taxon>Rhodococcus</taxon>
    </lineage>
</organism>
<dbReference type="Pfam" id="PF20060">
    <property type="entry name" value="DUF6459"/>
    <property type="match status" value="1"/>
</dbReference>
<dbReference type="InterPro" id="IPR045596">
    <property type="entry name" value="DUF6459"/>
</dbReference>
<dbReference type="EMBL" id="BLAH01000094">
    <property type="protein sequence ID" value="GES38430.1"/>
    <property type="molecule type" value="Genomic_DNA"/>
</dbReference>
<accession>A0ABQ0YPG0</accession>
<feature type="region of interest" description="Disordered" evidence="1">
    <location>
        <begin position="1"/>
        <end position="34"/>
    </location>
</feature>
<feature type="compositionally biased region" description="Basic residues" evidence="1">
    <location>
        <begin position="59"/>
        <end position="68"/>
    </location>
</feature>
<sequence length="197" mass="21481">MTGDSVLSRGPHTGRRPFRADVAPLDPGEPMTSPHGDAHYVRRIVPFEPPVQRCCPAGPHRRHARRRLTPHDGRSVRASAPPAGRPLPEVDPAARRFADLAARLILEVADRRRPETQLAAVLHSSLHATVAAVAKSGDTGTAVLLRTRLRAVDADTAELFGSYGRGHRVFALAGRVSRHPTTRRTPHGWLITTVWLG</sequence>
<dbReference type="Proteomes" id="UP000325466">
    <property type="component" value="Unassembled WGS sequence"/>
</dbReference>
<comment type="caution">
    <text evidence="2">The sequence shown here is derived from an EMBL/GenBank/DDBJ whole genome shotgun (WGS) entry which is preliminary data.</text>
</comment>
<proteinExistence type="predicted"/>
<reference evidence="2 3" key="1">
    <citation type="journal article" date="2018" name="Biodegradation">
        <title>1,4-Dioxane degradation characteristics of Rhodococcus aetherivorans JCM 14343.</title>
        <authorList>
            <person name="Inoue D."/>
            <person name="Tsunoda T."/>
            <person name="Yamamoto N."/>
            <person name="Ike M."/>
            <person name="Sei K."/>
        </authorList>
    </citation>
    <scope>NUCLEOTIDE SEQUENCE [LARGE SCALE GENOMIC DNA]</scope>
    <source>
        <strain evidence="2 3">JCM 14343</strain>
    </source>
</reference>
<name>A0ABQ0YPG0_9NOCA</name>
<evidence type="ECO:0000313" key="3">
    <source>
        <dbReference type="Proteomes" id="UP000325466"/>
    </source>
</evidence>
<protein>
    <submittedName>
        <fullName evidence="2">Uncharacterized protein</fullName>
    </submittedName>
</protein>
<evidence type="ECO:0000256" key="1">
    <source>
        <dbReference type="SAM" id="MobiDB-lite"/>
    </source>
</evidence>